<dbReference type="GO" id="GO:0006777">
    <property type="term" value="P:Mo-molybdopterin cofactor biosynthetic process"/>
    <property type="evidence" value="ECO:0007669"/>
    <property type="project" value="UniProtKB-KW"/>
</dbReference>
<keyword evidence="4" id="KW-0547">Nucleotide-binding</keyword>
<evidence type="ECO:0000256" key="7">
    <source>
        <dbReference type="ARBA" id="ARBA00023150"/>
    </source>
</evidence>
<dbReference type="InterPro" id="IPR025877">
    <property type="entry name" value="MobA-like_NTP_Trfase"/>
</dbReference>
<gene>
    <name evidence="9" type="ORF">FSB75_09495</name>
</gene>
<keyword evidence="2 9" id="KW-0808">Transferase</keyword>
<dbReference type="GO" id="GO:0046872">
    <property type="term" value="F:metal ion binding"/>
    <property type="evidence" value="ECO:0007669"/>
    <property type="project" value="UniProtKB-KW"/>
</dbReference>
<evidence type="ECO:0000313" key="10">
    <source>
        <dbReference type="Proteomes" id="UP000321204"/>
    </source>
</evidence>
<sequence>MTGVVLCGGASTRMGSDKGLLKEENSTWAEVAAQKLAALQLSVVISVNRQQVQAYAQIFPNEQLLVDNEIFDAKAPLFGLLSVHLQLPTEDLLVLACDLKNITAALLQDLYDVYQKEKGEACVYQTVEKRQPLCGIYSAKGLRKIYDSFREGNLKRFSMMHMLDILNTNYIPVKEKDLSAFNNYNTPEEL</sequence>
<dbReference type="SUPFAM" id="SSF53448">
    <property type="entry name" value="Nucleotide-diphospho-sugar transferases"/>
    <property type="match status" value="1"/>
</dbReference>
<dbReference type="CDD" id="cd02503">
    <property type="entry name" value="MobA"/>
    <property type="match status" value="1"/>
</dbReference>
<reference evidence="9 10" key="1">
    <citation type="journal article" date="2015" name="Int. J. Syst. Evol. Microbiol.">
        <title>Flavisolibacter ginsenosidimutans sp. nov., with ginsenoside-converting activity isolated from soil used for cultivating ginseng.</title>
        <authorList>
            <person name="Zhao Y."/>
            <person name="Liu Q."/>
            <person name="Kang M.S."/>
            <person name="Jin F."/>
            <person name="Yu H."/>
            <person name="Im W.T."/>
        </authorList>
    </citation>
    <scope>NUCLEOTIDE SEQUENCE [LARGE SCALE GENOMIC DNA]</scope>
    <source>
        <strain evidence="9 10">Gsoil 636</strain>
    </source>
</reference>
<dbReference type="Proteomes" id="UP000321204">
    <property type="component" value="Chromosome"/>
</dbReference>
<protein>
    <submittedName>
        <fullName evidence="9">Molybdenum cofactor guanylyltransferase</fullName>
    </submittedName>
</protein>
<evidence type="ECO:0000256" key="3">
    <source>
        <dbReference type="ARBA" id="ARBA00022723"/>
    </source>
</evidence>
<dbReference type="PANTHER" id="PTHR19136:SF81">
    <property type="entry name" value="MOLYBDENUM COFACTOR GUANYLYLTRANSFERASE"/>
    <property type="match status" value="1"/>
</dbReference>
<keyword evidence="3" id="KW-0479">Metal-binding</keyword>
<evidence type="ECO:0000256" key="5">
    <source>
        <dbReference type="ARBA" id="ARBA00022842"/>
    </source>
</evidence>
<organism evidence="9 10">
    <name type="scientific">Flavisolibacter ginsenosidimutans</name>
    <dbReference type="NCBI Taxonomy" id="661481"/>
    <lineage>
        <taxon>Bacteria</taxon>
        <taxon>Pseudomonadati</taxon>
        <taxon>Bacteroidota</taxon>
        <taxon>Chitinophagia</taxon>
        <taxon>Chitinophagales</taxon>
        <taxon>Chitinophagaceae</taxon>
        <taxon>Flavisolibacter</taxon>
    </lineage>
</organism>
<dbReference type="PANTHER" id="PTHR19136">
    <property type="entry name" value="MOLYBDENUM COFACTOR GUANYLYLTRANSFERASE"/>
    <property type="match status" value="1"/>
</dbReference>
<keyword evidence="10" id="KW-1185">Reference proteome</keyword>
<evidence type="ECO:0000256" key="6">
    <source>
        <dbReference type="ARBA" id="ARBA00023134"/>
    </source>
</evidence>
<dbReference type="OrthoDB" id="9788394at2"/>
<accession>A0A5B8UJD2</accession>
<dbReference type="AlphaFoldDB" id="A0A5B8UJD2"/>
<name>A0A5B8UJD2_9BACT</name>
<evidence type="ECO:0000313" key="9">
    <source>
        <dbReference type="EMBL" id="QEC56115.1"/>
    </source>
</evidence>
<evidence type="ECO:0000256" key="1">
    <source>
        <dbReference type="ARBA" id="ARBA00022490"/>
    </source>
</evidence>
<keyword evidence="1" id="KW-0963">Cytoplasm</keyword>
<dbReference type="KEGG" id="fgg:FSB75_09495"/>
<dbReference type="GO" id="GO:0016779">
    <property type="term" value="F:nucleotidyltransferase activity"/>
    <property type="evidence" value="ECO:0007669"/>
    <property type="project" value="UniProtKB-KW"/>
</dbReference>
<dbReference type="InterPro" id="IPR013482">
    <property type="entry name" value="Molybde_CF_guanTrfase"/>
</dbReference>
<proteinExistence type="predicted"/>
<keyword evidence="5" id="KW-0460">Magnesium</keyword>
<dbReference type="InterPro" id="IPR029044">
    <property type="entry name" value="Nucleotide-diphossugar_trans"/>
</dbReference>
<feature type="domain" description="MobA-like NTP transferase" evidence="8">
    <location>
        <begin position="3"/>
        <end position="154"/>
    </location>
</feature>
<evidence type="ECO:0000256" key="4">
    <source>
        <dbReference type="ARBA" id="ARBA00022741"/>
    </source>
</evidence>
<evidence type="ECO:0000259" key="8">
    <source>
        <dbReference type="Pfam" id="PF12804"/>
    </source>
</evidence>
<dbReference type="EMBL" id="CP042433">
    <property type="protein sequence ID" value="QEC56115.1"/>
    <property type="molecule type" value="Genomic_DNA"/>
</dbReference>
<dbReference type="Pfam" id="PF12804">
    <property type="entry name" value="NTP_transf_3"/>
    <property type="match status" value="1"/>
</dbReference>
<evidence type="ECO:0000256" key="2">
    <source>
        <dbReference type="ARBA" id="ARBA00022679"/>
    </source>
</evidence>
<dbReference type="RefSeq" id="WP_146786169.1">
    <property type="nucleotide sequence ID" value="NZ_BAABIO010000001.1"/>
</dbReference>
<dbReference type="Gene3D" id="3.90.550.10">
    <property type="entry name" value="Spore Coat Polysaccharide Biosynthesis Protein SpsA, Chain A"/>
    <property type="match status" value="1"/>
</dbReference>
<keyword evidence="7" id="KW-0501">Molybdenum cofactor biosynthesis</keyword>
<dbReference type="GO" id="GO:0005525">
    <property type="term" value="F:GTP binding"/>
    <property type="evidence" value="ECO:0007669"/>
    <property type="project" value="UniProtKB-KW"/>
</dbReference>
<keyword evidence="9" id="KW-0548">Nucleotidyltransferase</keyword>
<keyword evidence="6" id="KW-0342">GTP-binding</keyword>